<keyword evidence="11" id="KW-1185">Reference proteome</keyword>
<evidence type="ECO:0000256" key="9">
    <source>
        <dbReference type="ARBA" id="ARBA00023310"/>
    </source>
</evidence>
<dbReference type="PANTHER" id="PTHR12386">
    <property type="entry name" value="ATP SYNTHASE SUBUNIT"/>
    <property type="match status" value="1"/>
</dbReference>
<dbReference type="InterPro" id="IPR016702">
    <property type="entry name" value="ATP5MG_metazoa"/>
</dbReference>
<organism evidence="11 12">
    <name type="scientific">Priapulus caudatus</name>
    <name type="common">Priapulid worm</name>
    <dbReference type="NCBI Taxonomy" id="37621"/>
    <lineage>
        <taxon>Eukaryota</taxon>
        <taxon>Metazoa</taxon>
        <taxon>Ecdysozoa</taxon>
        <taxon>Scalidophora</taxon>
        <taxon>Priapulida</taxon>
        <taxon>Priapulimorpha</taxon>
        <taxon>Priapulimorphida</taxon>
        <taxon>Priapulidae</taxon>
        <taxon>Priapulus</taxon>
    </lineage>
</organism>
<accession>A0ABM1EJ77</accession>
<keyword evidence="8 10" id="KW-0472">Membrane</keyword>
<evidence type="ECO:0000256" key="7">
    <source>
        <dbReference type="ARBA" id="ARBA00023128"/>
    </source>
</evidence>
<evidence type="ECO:0000256" key="6">
    <source>
        <dbReference type="ARBA" id="ARBA00023065"/>
    </source>
</evidence>
<dbReference type="Pfam" id="PF04718">
    <property type="entry name" value="ATP-synt_G"/>
    <property type="match status" value="1"/>
</dbReference>
<evidence type="ECO:0000313" key="12">
    <source>
        <dbReference type="RefSeq" id="XP_014672248.1"/>
    </source>
</evidence>
<dbReference type="GeneID" id="106812787"/>
<keyword evidence="6 10" id="KW-0406">Ion transport</keyword>
<protein>
    <recommendedName>
        <fullName evidence="10">ATP synthase subunit g</fullName>
        <shortName evidence="10">ATPase subunit g</shortName>
    </recommendedName>
</protein>
<reference evidence="12" key="1">
    <citation type="submission" date="2025-08" db="UniProtKB">
        <authorList>
            <consortium name="RefSeq"/>
        </authorList>
    </citation>
    <scope>IDENTIFICATION</scope>
</reference>
<sequence>MANVVQKLTAAAPGLAKRTQAFAVPRLQTFWRYAKVEMTPPSPAEFPAVQKGFQNLATAWRTQKWKELSVREGWQNTLVGAEIVFWFFVGEVIGRRHIVGYKV</sequence>
<gene>
    <name evidence="12" type="primary">LOC106812787</name>
</gene>
<dbReference type="PIRSF" id="PIRSF017835">
    <property type="entry name" value="ATP-synth_g_mitoch_animal"/>
    <property type="match status" value="1"/>
</dbReference>
<evidence type="ECO:0000256" key="2">
    <source>
        <dbReference type="ARBA" id="ARBA00005699"/>
    </source>
</evidence>
<evidence type="ECO:0000256" key="3">
    <source>
        <dbReference type="ARBA" id="ARBA00022448"/>
    </source>
</evidence>
<keyword evidence="7 10" id="KW-0496">Mitochondrion</keyword>
<evidence type="ECO:0000256" key="4">
    <source>
        <dbReference type="ARBA" id="ARBA00022547"/>
    </source>
</evidence>
<evidence type="ECO:0000313" key="11">
    <source>
        <dbReference type="Proteomes" id="UP000695022"/>
    </source>
</evidence>
<evidence type="ECO:0000256" key="10">
    <source>
        <dbReference type="PIRNR" id="PIRNR017835"/>
    </source>
</evidence>
<keyword evidence="9 10" id="KW-0066">ATP synthesis</keyword>
<comment type="similarity">
    <text evidence="2 10">Belongs to the ATPase g subunit family.</text>
</comment>
<keyword evidence="4 10" id="KW-0138">CF(0)</keyword>
<keyword evidence="5 10" id="KW-0375">Hydrogen ion transport</keyword>
<dbReference type="InterPro" id="IPR006808">
    <property type="entry name" value="ATP_synth_F0_gsu_mt"/>
</dbReference>
<evidence type="ECO:0000256" key="5">
    <source>
        <dbReference type="ARBA" id="ARBA00022781"/>
    </source>
</evidence>
<comment type="subcellular location">
    <subcellularLocation>
        <location evidence="1">Mitochondrion membrane</location>
    </subcellularLocation>
</comment>
<proteinExistence type="inferred from homology"/>
<dbReference type="RefSeq" id="XP_014672248.1">
    <property type="nucleotide sequence ID" value="XM_014816762.1"/>
</dbReference>
<keyword evidence="3 10" id="KW-0813">Transport</keyword>
<name>A0ABM1EJ77_PRICU</name>
<evidence type="ECO:0000256" key="1">
    <source>
        <dbReference type="ARBA" id="ARBA00004325"/>
    </source>
</evidence>
<dbReference type="Proteomes" id="UP000695022">
    <property type="component" value="Unplaced"/>
</dbReference>
<evidence type="ECO:0000256" key="8">
    <source>
        <dbReference type="ARBA" id="ARBA00023136"/>
    </source>
</evidence>